<sequence length="83" mass="9379">EPYNPGVVNLRATEKSQPIQTASRQNILTYTNCSPQNIKDHLQIVFSPQRSFYAEATSTNLNDRISQPGKSSFSFVLLNKYNT</sequence>
<keyword evidence="2" id="KW-1185">Reference proteome</keyword>
<name>A0A6H5GS99_9HEMI</name>
<evidence type="ECO:0000313" key="1">
    <source>
        <dbReference type="EMBL" id="CAB0005431.1"/>
    </source>
</evidence>
<accession>A0A6H5GS99</accession>
<evidence type="ECO:0000313" key="2">
    <source>
        <dbReference type="Proteomes" id="UP000479000"/>
    </source>
</evidence>
<dbReference type="Proteomes" id="UP000479000">
    <property type="component" value="Unassembled WGS sequence"/>
</dbReference>
<dbReference type="EMBL" id="CADCXU010016402">
    <property type="protein sequence ID" value="CAB0005431.1"/>
    <property type="molecule type" value="Genomic_DNA"/>
</dbReference>
<dbReference type="AlphaFoldDB" id="A0A6H5GS99"/>
<proteinExistence type="predicted"/>
<reference evidence="1 2" key="1">
    <citation type="submission" date="2020-02" db="EMBL/GenBank/DDBJ databases">
        <authorList>
            <person name="Ferguson B K."/>
        </authorList>
    </citation>
    <scope>NUCLEOTIDE SEQUENCE [LARGE SCALE GENOMIC DNA]</scope>
</reference>
<protein>
    <submittedName>
        <fullName evidence="1">Uncharacterized protein</fullName>
    </submittedName>
</protein>
<organism evidence="1 2">
    <name type="scientific">Nesidiocoris tenuis</name>
    <dbReference type="NCBI Taxonomy" id="355587"/>
    <lineage>
        <taxon>Eukaryota</taxon>
        <taxon>Metazoa</taxon>
        <taxon>Ecdysozoa</taxon>
        <taxon>Arthropoda</taxon>
        <taxon>Hexapoda</taxon>
        <taxon>Insecta</taxon>
        <taxon>Pterygota</taxon>
        <taxon>Neoptera</taxon>
        <taxon>Paraneoptera</taxon>
        <taxon>Hemiptera</taxon>
        <taxon>Heteroptera</taxon>
        <taxon>Panheteroptera</taxon>
        <taxon>Cimicomorpha</taxon>
        <taxon>Miridae</taxon>
        <taxon>Dicyphina</taxon>
        <taxon>Nesidiocoris</taxon>
    </lineage>
</organism>
<feature type="non-terminal residue" evidence="1">
    <location>
        <position position="1"/>
    </location>
</feature>
<gene>
    <name evidence="1" type="ORF">NTEN_LOCUS10908</name>
</gene>